<feature type="transmembrane region" description="Helical" evidence="1">
    <location>
        <begin position="12"/>
        <end position="29"/>
    </location>
</feature>
<dbReference type="AlphaFoldDB" id="A0A0R0AMX3"/>
<proteinExistence type="predicted"/>
<feature type="transmembrane region" description="Helical" evidence="1">
    <location>
        <begin position="293"/>
        <end position="311"/>
    </location>
</feature>
<keyword evidence="1" id="KW-0472">Membrane</keyword>
<dbReference type="GO" id="GO:0016747">
    <property type="term" value="F:acyltransferase activity, transferring groups other than amino-acyl groups"/>
    <property type="evidence" value="ECO:0007669"/>
    <property type="project" value="InterPro"/>
</dbReference>
<dbReference type="EMBL" id="LLXU01000054">
    <property type="protein sequence ID" value="KRG46630.1"/>
    <property type="molecule type" value="Genomic_DNA"/>
</dbReference>
<sequence length="402" mass="45717">MNRRHDIDALRVIAFGLLILYHAGMLYVADWDFHLKSTYVSEGLQGGMIALNRWRMPLLFLISGIALGLLRPAQLGRAALLRSWRLLLPLLFGMFVVVPIQPYYEALAHGHIEPGLGQFLLRYWQVRPWPAGTFSGAEFGITWNHLWYLAYLWPYTMLLLGVLAVLRQPWLQAPLARIRQLPVPAAAWVLLPIACEAFNLLWVMPRWEPTHALFGDWFVHAESLPSFLLGYAVARNETFWARVRRWRWATLGVAALCIGVELGLRTAGRHHVEVHGVWAQVPWYAVERIARAGYTWTALLAIFGWGQVALNRPFRWLPYCTEAVYPWYMLHQSVMIALAFWLIPLHLGPVVEPLLVVAGTAAGCLLLHECVIRRVAWLRPCFGLKARRREVIPALAPAPAAG</sequence>
<gene>
    <name evidence="3" type="ORF">ARC20_00430</name>
</gene>
<feature type="transmembrane region" description="Helical" evidence="1">
    <location>
        <begin position="355"/>
        <end position="372"/>
    </location>
</feature>
<feature type="transmembrane region" description="Helical" evidence="1">
    <location>
        <begin position="186"/>
        <end position="205"/>
    </location>
</feature>
<reference evidence="3 4" key="1">
    <citation type="submission" date="2015-10" db="EMBL/GenBank/DDBJ databases">
        <title>Genome sequencing and analysis of members of genus Stenotrophomonas.</title>
        <authorList>
            <person name="Patil P.P."/>
            <person name="Midha S."/>
            <person name="Patil P.B."/>
        </authorList>
    </citation>
    <scope>NUCLEOTIDE SEQUENCE [LARGE SCALE GENOMIC DNA]</scope>
    <source>
        <strain evidence="3 4">JCM 16536</strain>
    </source>
</reference>
<evidence type="ECO:0000313" key="3">
    <source>
        <dbReference type="EMBL" id="KRG46630.1"/>
    </source>
</evidence>
<dbReference type="InterPro" id="IPR002656">
    <property type="entry name" value="Acyl_transf_3_dom"/>
</dbReference>
<feature type="transmembrane region" description="Helical" evidence="1">
    <location>
        <begin position="54"/>
        <end position="72"/>
    </location>
</feature>
<keyword evidence="1" id="KW-0812">Transmembrane</keyword>
<feature type="domain" description="Acyltransferase 3" evidence="2">
    <location>
        <begin position="5"/>
        <end position="368"/>
    </location>
</feature>
<dbReference type="PANTHER" id="PTHR36927:SF3">
    <property type="entry name" value="GLUCANS BIOSYNTHESIS PROTEIN C"/>
    <property type="match status" value="1"/>
</dbReference>
<protein>
    <recommendedName>
        <fullName evidence="2">Acyltransferase 3 domain-containing protein</fullName>
    </recommendedName>
</protein>
<accession>A0A0R0AMX3</accession>
<dbReference type="STRING" id="676599.ARC20_00430"/>
<dbReference type="Proteomes" id="UP000051802">
    <property type="component" value="Unassembled WGS sequence"/>
</dbReference>
<feature type="transmembrane region" description="Helical" evidence="1">
    <location>
        <begin position="323"/>
        <end position="343"/>
    </location>
</feature>
<feature type="transmembrane region" description="Helical" evidence="1">
    <location>
        <begin position="246"/>
        <end position="264"/>
    </location>
</feature>
<dbReference type="InterPro" id="IPR050623">
    <property type="entry name" value="Glucan_succinyl_AcylTrfase"/>
</dbReference>
<keyword evidence="4" id="KW-1185">Reference proteome</keyword>
<organism evidence="3 4">
    <name type="scientific">Stenotrophomonas panacihumi</name>
    <dbReference type="NCBI Taxonomy" id="676599"/>
    <lineage>
        <taxon>Bacteria</taxon>
        <taxon>Pseudomonadati</taxon>
        <taxon>Pseudomonadota</taxon>
        <taxon>Gammaproteobacteria</taxon>
        <taxon>Lysobacterales</taxon>
        <taxon>Lysobacteraceae</taxon>
        <taxon>Stenotrophomonas</taxon>
    </lineage>
</organism>
<dbReference type="RefSeq" id="WP_057644709.1">
    <property type="nucleotide sequence ID" value="NZ_LLXU01000054.1"/>
</dbReference>
<feature type="transmembrane region" description="Helical" evidence="1">
    <location>
        <begin position="146"/>
        <end position="166"/>
    </location>
</feature>
<dbReference type="OrthoDB" id="9809782at2"/>
<dbReference type="PANTHER" id="PTHR36927">
    <property type="entry name" value="BLR4337 PROTEIN"/>
    <property type="match status" value="1"/>
</dbReference>
<feature type="transmembrane region" description="Helical" evidence="1">
    <location>
        <begin position="217"/>
        <end position="234"/>
    </location>
</feature>
<evidence type="ECO:0000256" key="1">
    <source>
        <dbReference type="SAM" id="Phobius"/>
    </source>
</evidence>
<comment type="caution">
    <text evidence="3">The sequence shown here is derived from an EMBL/GenBank/DDBJ whole genome shotgun (WGS) entry which is preliminary data.</text>
</comment>
<dbReference type="Pfam" id="PF01757">
    <property type="entry name" value="Acyl_transf_3"/>
    <property type="match status" value="1"/>
</dbReference>
<evidence type="ECO:0000313" key="4">
    <source>
        <dbReference type="Proteomes" id="UP000051802"/>
    </source>
</evidence>
<keyword evidence="1" id="KW-1133">Transmembrane helix</keyword>
<evidence type="ECO:0000259" key="2">
    <source>
        <dbReference type="Pfam" id="PF01757"/>
    </source>
</evidence>
<feature type="transmembrane region" description="Helical" evidence="1">
    <location>
        <begin position="84"/>
        <end position="104"/>
    </location>
</feature>
<name>A0A0R0AMX3_9GAMM</name>